<feature type="compositionally biased region" description="Acidic residues" evidence="19">
    <location>
        <begin position="1197"/>
        <end position="1208"/>
    </location>
</feature>
<evidence type="ECO:0000256" key="6">
    <source>
        <dbReference type="ARBA" id="ARBA00015110"/>
    </source>
</evidence>
<feature type="compositionally biased region" description="Polar residues" evidence="19">
    <location>
        <begin position="383"/>
        <end position="433"/>
    </location>
</feature>
<keyword evidence="13" id="KW-0106">Calcium</keyword>
<name>A0A9P0W030_9ASCO</name>
<dbReference type="PROSITE" id="PS51082">
    <property type="entry name" value="WH2"/>
    <property type="match status" value="1"/>
</dbReference>
<evidence type="ECO:0000256" key="14">
    <source>
        <dbReference type="ARBA" id="ARBA00023054"/>
    </source>
</evidence>
<dbReference type="GO" id="GO:0005886">
    <property type="term" value="C:plasma membrane"/>
    <property type="evidence" value="ECO:0007669"/>
    <property type="project" value="UniProtKB-SubCell"/>
</dbReference>
<feature type="compositionally biased region" description="Basic and acidic residues" evidence="19">
    <location>
        <begin position="983"/>
        <end position="997"/>
    </location>
</feature>
<dbReference type="GO" id="GO:0030479">
    <property type="term" value="C:actin cortical patch"/>
    <property type="evidence" value="ECO:0007669"/>
    <property type="project" value="UniProtKB-SubCell"/>
</dbReference>
<keyword evidence="15" id="KW-0472">Membrane</keyword>
<evidence type="ECO:0000256" key="13">
    <source>
        <dbReference type="ARBA" id="ARBA00022837"/>
    </source>
</evidence>
<feature type="compositionally biased region" description="Low complexity" evidence="19">
    <location>
        <begin position="1352"/>
        <end position="1365"/>
    </location>
</feature>
<dbReference type="SUPFAM" id="SSF47473">
    <property type="entry name" value="EF-hand"/>
    <property type="match status" value="2"/>
</dbReference>
<dbReference type="FunFam" id="1.10.238.10:FF:000349">
    <property type="entry name" value="Actin cytoskeleton-regulatory complex protein PAN1"/>
    <property type="match status" value="1"/>
</dbReference>
<feature type="compositionally biased region" description="Low complexity" evidence="19">
    <location>
        <begin position="1000"/>
        <end position="1020"/>
    </location>
</feature>
<feature type="compositionally biased region" description="Polar residues" evidence="19">
    <location>
        <begin position="292"/>
        <end position="309"/>
    </location>
</feature>
<evidence type="ECO:0000256" key="1">
    <source>
        <dbReference type="ARBA" id="ARBA00004125"/>
    </source>
</evidence>
<feature type="region of interest" description="Disordered" evidence="19">
    <location>
        <begin position="963"/>
        <end position="1384"/>
    </location>
</feature>
<dbReference type="PROSITE" id="PS50031">
    <property type="entry name" value="EH"/>
    <property type="match status" value="2"/>
</dbReference>
<feature type="region of interest" description="Disordered" evidence="19">
    <location>
        <begin position="590"/>
        <end position="654"/>
    </location>
</feature>
<feature type="region of interest" description="Disordered" evidence="19">
    <location>
        <begin position="767"/>
        <end position="790"/>
    </location>
</feature>
<feature type="domain" description="EH" evidence="20">
    <location>
        <begin position="124"/>
        <end position="203"/>
    </location>
</feature>
<feature type="region of interest" description="Disordered" evidence="19">
    <location>
        <begin position="332"/>
        <end position="371"/>
    </location>
</feature>
<evidence type="ECO:0000256" key="19">
    <source>
        <dbReference type="SAM" id="MobiDB-lite"/>
    </source>
</evidence>
<proteinExistence type="inferred from homology"/>
<evidence type="ECO:0000259" key="21">
    <source>
        <dbReference type="PROSITE" id="PS50222"/>
    </source>
</evidence>
<sequence length="1401" mass="150399">MYNPYQQQQQQQQQQQSQYGFAPQQTGFNPGNYQVPQPPQQQYGQPTGYNAYQQPQLQTQSLGYYASPQLQQPVQQQQQQQLQPQQTGFIQTQPTGFGPSAPTVSENNELKIPAIRLSFLTAADQTKFEHLFRTAVPKGEQAVNGDACRDILLRSGLQPVTLAEIWSLADTNKSGSLLFPEFALSLHLCNIALRGDSLPNTLPERWTNEVKSFVDAISFSVPEDSNKILSNTPFASFGTDTASNNATNDWLAPQATGYNSGISSLPSTSFQPQQTGFQSQGPPPPTGFQPQATGFQPSSNFGASLISQRTGGGTLIPLQPQQTAGLIPAQKTGSLLPQSTGYQQPPPPPPQQQQQQQQIPSQRTGNGFQSQPQLISQRTGDQGIMGQQRTGGFQPQFQPQATGFQPQATGFQPQATGFQPQATGMAPLQSQPTGKPGQWGFVSMPTGGIPGLNALQQHFQPSAQLPSSQLQDAMGGALKTNVTWAITKQEKQIYDGIFSAWDTGKKGSVNGDVAISIFGKSGLSRPDLESIWNLSDTNNNGKLNKDEFAVAMHLVYRRLNGFEIPIRLPPELVPPSTKYLQDSMNSLKNSLRSGSVSNQSTAASVSASTSKADGKRYKNDDNNVGYVSSTRHRRRETDNSEETSSVQSSKSSNLSIEDMKKLIREKKILLDAIDAEDQDSASRKNETTLRNNHEVETLKAKILSIQNQLSTLGIKSGSGGSKKELLGRLNHLTRDKVPKLISDINNINKSITNAKIELAKKNLAKENPGWQPDNSEASIVGTGPNGEVTDADRRKFKSKQLLKQRMAALTGKSYGGEGNKDLDLKFQQQVEVARKENENESEIVADIESGIKELETNSFGNLQTSQKDDLSESKWENGSGVSEVVAKFIQGLNASVANTSPAKQTPSTVTAQAPPTVATSSPNNSRTAIDKPVLATTPSYTNAEERAAYIKAQAEKKMSERLAKLGITRRKTSSFSESSEPPVTKESKSVVKEEVPIKEVLPVSAPAVNSSPSKPPVANATSDDEEEDAEYAALLRQKQQLENDERERKLNKKKEKEARLAKLKKEMEDLKRKEAAEEDSSDDDDLPVTQAKTYGPTSAKPKVEASVNGTNTSGINSAPSNVEQQPVNTVGANATPNTSHTGNPFAKKDAPNAANTSRSNTNPFFKPTNQEVGIDPKKAAAQRESQRGVGNSSDGWSDSEDNVSDDEIPNNGGAAQLASLLFGGMSQPQQSNNATPTIEKPQPKFTEVALKKDISEVTPQVDSDEFSTPPPGDAPAPPPLPSNDAPPPPPLPSNDAPPPPPLPSSDAPPPPPLPSNDAPPPPPLPNFAAPPPPPFPNSGAPSAPPPPPPPTSLGSSSAGSAAPAPFDLGPLLGQITGGKSLRKVDESEKRIADGAMVGRVL</sequence>
<dbReference type="Pfam" id="PF08226">
    <property type="entry name" value="DUF1720"/>
    <property type="match status" value="2"/>
</dbReference>
<evidence type="ECO:0000259" key="22">
    <source>
        <dbReference type="PROSITE" id="PS51082"/>
    </source>
</evidence>
<evidence type="ECO:0000256" key="11">
    <source>
        <dbReference type="ARBA" id="ARBA00022737"/>
    </source>
</evidence>
<dbReference type="InterPro" id="IPR011992">
    <property type="entry name" value="EF-hand-dom_pair"/>
</dbReference>
<keyword evidence="17" id="KW-0206">Cytoskeleton</keyword>
<feature type="compositionally biased region" description="Low complexity" evidence="19">
    <location>
        <begin position="904"/>
        <end position="922"/>
    </location>
</feature>
<comment type="function">
    <text evidence="18">Component of the PAN1 actin cytoskeleton-regulatory complex required for the internalization of endosomes during actin-coupled endocytosis. The complex links the site of endocytosis to the cell membrane-associated actin cytoskeleton. Mediates uptake of external molecules and vacuolar degradation of plasma membrane proteins. Plays a role in the proper organization of the cell membrane-associated actin cytoskeleton and promotes its destabilization.</text>
</comment>
<feature type="compositionally biased region" description="Low complexity" evidence="19">
    <location>
        <begin position="1"/>
        <end position="18"/>
    </location>
</feature>
<keyword evidence="12" id="KW-0967">Endosome</keyword>
<feature type="compositionally biased region" description="Polar residues" evidence="19">
    <location>
        <begin position="332"/>
        <end position="342"/>
    </location>
</feature>
<dbReference type="InterPro" id="IPR000261">
    <property type="entry name" value="EH_dom"/>
</dbReference>
<dbReference type="GO" id="GO:0010008">
    <property type="term" value="C:endosome membrane"/>
    <property type="evidence" value="ECO:0007669"/>
    <property type="project" value="UniProtKB-SubCell"/>
</dbReference>
<feature type="domain" description="EF-hand" evidence="21">
    <location>
        <begin position="523"/>
        <end position="558"/>
    </location>
</feature>
<feature type="compositionally biased region" description="Basic and acidic residues" evidence="19">
    <location>
        <begin position="1039"/>
        <end position="1075"/>
    </location>
</feature>
<dbReference type="CDD" id="cd00052">
    <property type="entry name" value="EH"/>
    <property type="match status" value="2"/>
</dbReference>
<feature type="compositionally biased region" description="Low complexity" evidence="19">
    <location>
        <begin position="642"/>
        <end position="654"/>
    </location>
</feature>
<evidence type="ECO:0000256" key="16">
    <source>
        <dbReference type="ARBA" id="ARBA00023203"/>
    </source>
</evidence>
<feature type="compositionally biased region" description="Polar residues" evidence="19">
    <location>
        <begin position="1226"/>
        <end position="1236"/>
    </location>
</feature>
<dbReference type="Proteomes" id="UP000837801">
    <property type="component" value="Unassembled WGS sequence"/>
</dbReference>
<reference evidence="23" key="1">
    <citation type="submission" date="2022-03" db="EMBL/GenBank/DDBJ databases">
        <authorList>
            <person name="Legras J.-L."/>
            <person name="Devillers H."/>
            <person name="Grondin C."/>
        </authorList>
    </citation>
    <scope>NUCLEOTIDE SEQUENCE</scope>
    <source>
        <strain evidence="23">CLIB 1423</strain>
    </source>
</reference>
<feature type="compositionally biased region" description="Basic and acidic residues" evidence="19">
    <location>
        <begin position="612"/>
        <end position="621"/>
    </location>
</feature>
<keyword evidence="16" id="KW-0009">Actin-binding</keyword>
<keyword evidence="11" id="KW-0677">Repeat</keyword>
<dbReference type="PANTHER" id="PTHR11216:SF173">
    <property type="entry name" value="ACTIN CYTOSKELETON-REGULATORY COMPLEX PROTEIN PAN1"/>
    <property type="match status" value="1"/>
</dbReference>
<evidence type="ECO:0000256" key="17">
    <source>
        <dbReference type="ARBA" id="ARBA00023212"/>
    </source>
</evidence>
<keyword evidence="24" id="KW-1185">Reference proteome</keyword>
<protein>
    <recommendedName>
        <fullName evidence="6">Actin cytoskeleton-regulatory complex protein PAN1</fullName>
    </recommendedName>
    <alternativeName>
        <fullName evidence="7">Actin cytoskeleton-regulatory complex protein pan1</fullName>
    </alternativeName>
</protein>
<dbReference type="GO" id="GO:0005509">
    <property type="term" value="F:calcium ion binding"/>
    <property type="evidence" value="ECO:0007669"/>
    <property type="project" value="InterPro"/>
</dbReference>
<comment type="similarity">
    <text evidence="4">Belongs to the PAN1 family.</text>
</comment>
<dbReference type="PROSITE" id="PS50222">
    <property type="entry name" value="EF_HAND_2"/>
    <property type="match status" value="1"/>
</dbReference>
<gene>
    <name evidence="23" type="ORF">CLIB1423_14S03224</name>
</gene>
<feature type="compositionally biased region" description="Polar residues" evidence="19">
    <location>
        <begin position="359"/>
        <end position="371"/>
    </location>
</feature>
<organism evidence="23 24">
    <name type="scientific">[Candida] railenensis</name>
    <dbReference type="NCBI Taxonomy" id="45579"/>
    <lineage>
        <taxon>Eukaryota</taxon>
        <taxon>Fungi</taxon>
        <taxon>Dikarya</taxon>
        <taxon>Ascomycota</taxon>
        <taxon>Saccharomycotina</taxon>
        <taxon>Pichiomycetes</taxon>
        <taxon>Debaryomycetaceae</taxon>
        <taxon>Kurtzmaniella</taxon>
    </lineage>
</organism>
<keyword evidence="10" id="KW-0254">Endocytosis</keyword>
<evidence type="ECO:0000256" key="8">
    <source>
        <dbReference type="ARBA" id="ARBA00022475"/>
    </source>
</evidence>
<feature type="compositionally biased region" description="Low complexity" evidence="19">
    <location>
        <begin position="267"/>
        <end position="280"/>
    </location>
</feature>
<evidence type="ECO:0000259" key="20">
    <source>
        <dbReference type="PROSITE" id="PS50031"/>
    </source>
</evidence>
<evidence type="ECO:0000256" key="15">
    <source>
        <dbReference type="ARBA" id="ARBA00023136"/>
    </source>
</evidence>
<dbReference type="EMBL" id="CAKXYY010000014">
    <property type="protein sequence ID" value="CAH2354150.1"/>
    <property type="molecule type" value="Genomic_DNA"/>
</dbReference>
<comment type="subunit">
    <text evidence="5">Component of the PAN1 actin cytoskeleton-regulatory complex.</text>
</comment>
<feature type="compositionally biased region" description="Pro residues" evidence="19">
    <location>
        <begin position="1268"/>
        <end position="1351"/>
    </location>
</feature>
<feature type="region of interest" description="Disordered" evidence="19">
    <location>
        <begin position="262"/>
        <end position="319"/>
    </location>
</feature>
<dbReference type="PANTHER" id="PTHR11216">
    <property type="entry name" value="EH DOMAIN"/>
    <property type="match status" value="1"/>
</dbReference>
<dbReference type="InterPro" id="IPR003124">
    <property type="entry name" value="WH2_dom"/>
</dbReference>
<dbReference type="GO" id="GO:0006897">
    <property type="term" value="P:endocytosis"/>
    <property type="evidence" value="ECO:0007669"/>
    <property type="project" value="UniProtKB-KW"/>
</dbReference>
<feature type="region of interest" description="Disordered" evidence="19">
    <location>
        <begin position="383"/>
        <end position="439"/>
    </location>
</feature>
<feature type="compositionally biased region" description="Polar residues" evidence="19">
    <location>
        <begin position="1153"/>
        <end position="1171"/>
    </location>
</feature>
<evidence type="ECO:0000313" key="23">
    <source>
        <dbReference type="EMBL" id="CAH2354150.1"/>
    </source>
</evidence>
<feature type="compositionally biased region" description="Acidic residues" evidence="19">
    <location>
        <begin position="1076"/>
        <end position="1086"/>
    </location>
</feature>
<keyword evidence="9" id="KW-0963">Cytoplasm</keyword>
<dbReference type="Pfam" id="PF12763">
    <property type="entry name" value="EH"/>
    <property type="match status" value="2"/>
</dbReference>
<dbReference type="InterPro" id="IPR018247">
    <property type="entry name" value="EF_Hand_1_Ca_BS"/>
</dbReference>
<feature type="domain" description="EH" evidence="20">
    <location>
        <begin position="490"/>
        <end position="579"/>
    </location>
</feature>
<evidence type="ECO:0000256" key="18">
    <source>
        <dbReference type="ARBA" id="ARBA00025194"/>
    </source>
</evidence>
<evidence type="ECO:0000256" key="2">
    <source>
        <dbReference type="ARBA" id="ARBA00004134"/>
    </source>
</evidence>
<dbReference type="InterPro" id="IPR002048">
    <property type="entry name" value="EF_hand_dom"/>
</dbReference>
<evidence type="ECO:0000256" key="12">
    <source>
        <dbReference type="ARBA" id="ARBA00022753"/>
    </source>
</evidence>
<keyword evidence="8" id="KW-1003">Cell membrane</keyword>
<dbReference type="SMART" id="SM00054">
    <property type="entry name" value="EFh"/>
    <property type="match status" value="2"/>
</dbReference>
<feature type="region of interest" description="Disordered" evidence="19">
    <location>
        <begin position="898"/>
        <end position="937"/>
    </location>
</feature>
<dbReference type="GO" id="GO:0003779">
    <property type="term" value="F:actin binding"/>
    <property type="evidence" value="ECO:0007669"/>
    <property type="project" value="UniProtKB-KW"/>
</dbReference>
<feature type="compositionally biased region" description="Low complexity" evidence="19">
    <location>
        <begin position="29"/>
        <end position="50"/>
    </location>
</feature>
<feature type="domain" description="WH2" evidence="22">
    <location>
        <begin position="1367"/>
        <end position="1384"/>
    </location>
</feature>
<evidence type="ECO:0000256" key="3">
    <source>
        <dbReference type="ARBA" id="ARBA00004413"/>
    </source>
</evidence>
<dbReference type="SMART" id="SM00027">
    <property type="entry name" value="EH"/>
    <property type="match status" value="2"/>
</dbReference>
<dbReference type="OrthoDB" id="2015333at2759"/>
<feature type="compositionally biased region" description="Low complexity" evidence="19">
    <location>
        <begin position="595"/>
        <end position="611"/>
    </location>
</feature>
<evidence type="ECO:0000256" key="4">
    <source>
        <dbReference type="ARBA" id="ARBA00009351"/>
    </source>
</evidence>
<accession>A0A9P0W030</accession>
<evidence type="ECO:0000256" key="10">
    <source>
        <dbReference type="ARBA" id="ARBA00022583"/>
    </source>
</evidence>
<evidence type="ECO:0000256" key="7">
    <source>
        <dbReference type="ARBA" id="ARBA00020728"/>
    </source>
</evidence>
<dbReference type="PROSITE" id="PS00018">
    <property type="entry name" value="EF_HAND_1"/>
    <property type="match status" value="1"/>
</dbReference>
<evidence type="ECO:0000313" key="24">
    <source>
        <dbReference type="Proteomes" id="UP000837801"/>
    </source>
</evidence>
<evidence type="ECO:0000256" key="5">
    <source>
        <dbReference type="ARBA" id="ARBA00011159"/>
    </source>
</evidence>
<dbReference type="Gene3D" id="1.10.238.10">
    <property type="entry name" value="EF-hand"/>
    <property type="match status" value="2"/>
</dbReference>
<comment type="caution">
    <text evidence="23">The sequence shown here is derived from an EMBL/GenBank/DDBJ whole genome shotgun (WGS) entry which is preliminary data.</text>
</comment>
<comment type="subcellular location">
    <subcellularLocation>
        <location evidence="3">Cell membrane</location>
        <topology evidence="3">Peripheral membrane protein</topology>
        <orientation evidence="3">Cytoplasmic side</orientation>
    </subcellularLocation>
    <subcellularLocation>
        <location evidence="2">Cytoplasm</location>
        <location evidence="2">Cytoskeleton</location>
        <location evidence="2">Actin patch</location>
    </subcellularLocation>
    <subcellularLocation>
        <location evidence="1">Endosome membrane</location>
        <topology evidence="1">Peripheral membrane protein</topology>
        <orientation evidence="1">Cytoplasmic side</orientation>
    </subcellularLocation>
</comment>
<dbReference type="GO" id="GO:0016197">
    <property type="term" value="P:endosomal transport"/>
    <property type="evidence" value="ECO:0007669"/>
    <property type="project" value="TreeGrafter"/>
</dbReference>
<dbReference type="InterPro" id="IPR013182">
    <property type="entry name" value="DUF1720"/>
</dbReference>
<feature type="compositionally biased region" description="Polar residues" evidence="19">
    <location>
        <begin position="1107"/>
        <end position="1142"/>
    </location>
</feature>
<feature type="region of interest" description="Disordered" evidence="19">
    <location>
        <begin position="1"/>
        <end position="54"/>
    </location>
</feature>
<evidence type="ECO:0000256" key="9">
    <source>
        <dbReference type="ARBA" id="ARBA00022490"/>
    </source>
</evidence>
<keyword evidence="14" id="KW-0175">Coiled coil</keyword>